<evidence type="ECO:0000313" key="1">
    <source>
        <dbReference type="EMBL" id="GGD00895.1"/>
    </source>
</evidence>
<name>A0A916XR87_9BURK</name>
<gene>
    <name evidence="1" type="ORF">GCM10011396_55600</name>
</gene>
<dbReference type="RefSeq" id="WP_188569433.1">
    <property type="nucleotide sequence ID" value="NZ_BMED01000009.1"/>
</dbReference>
<keyword evidence="2" id="KW-1185">Reference proteome</keyword>
<proteinExistence type="predicted"/>
<dbReference type="AlphaFoldDB" id="A0A916XR87"/>
<sequence>MNQLALYAVLGAHAVGCVAYTSTQGLGTETPVAATMPALPSVRTALSQDDVRLLRHWQLLLSADTRPQYVA</sequence>
<reference evidence="1" key="1">
    <citation type="journal article" date="2014" name="Int. J. Syst. Evol. Microbiol.">
        <title>Complete genome sequence of Corynebacterium casei LMG S-19264T (=DSM 44701T), isolated from a smear-ripened cheese.</title>
        <authorList>
            <consortium name="US DOE Joint Genome Institute (JGI-PGF)"/>
            <person name="Walter F."/>
            <person name="Albersmeier A."/>
            <person name="Kalinowski J."/>
            <person name="Ruckert C."/>
        </authorList>
    </citation>
    <scope>NUCLEOTIDE SEQUENCE</scope>
    <source>
        <strain evidence="1">CGMCC 1.10998</strain>
    </source>
</reference>
<dbReference type="Proteomes" id="UP000637423">
    <property type="component" value="Unassembled WGS sequence"/>
</dbReference>
<organism evidence="1 2">
    <name type="scientific">Undibacterium terreum</name>
    <dbReference type="NCBI Taxonomy" id="1224302"/>
    <lineage>
        <taxon>Bacteria</taxon>
        <taxon>Pseudomonadati</taxon>
        <taxon>Pseudomonadota</taxon>
        <taxon>Betaproteobacteria</taxon>
        <taxon>Burkholderiales</taxon>
        <taxon>Oxalobacteraceae</taxon>
        <taxon>Undibacterium</taxon>
    </lineage>
</organism>
<dbReference type="EMBL" id="BMED01000009">
    <property type="protein sequence ID" value="GGD00895.1"/>
    <property type="molecule type" value="Genomic_DNA"/>
</dbReference>
<reference evidence="1" key="2">
    <citation type="submission" date="2020-09" db="EMBL/GenBank/DDBJ databases">
        <authorList>
            <person name="Sun Q."/>
            <person name="Zhou Y."/>
        </authorList>
    </citation>
    <scope>NUCLEOTIDE SEQUENCE</scope>
    <source>
        <strain evidence="1">CGMCC 1.10998</strain>
    </source>
</reference>
<protein>
    <submittedName>
        <fullName evidence="1">Uncharacterized protein</fullName>
    </submittedName>
</protein>
<comment type="caution">
    <text evidence="1">The sequence shown here is derived from an EMBL/GenBank/DDBJ whole genome shotgun (WGS) entry which is preliminary data.</text>
</comment>
<evidence type="ECO:0000313" key="2">
    <source>
        <dbReference type="Proteomes" id="UP000637423"/>
    </source>
</evidence>
<accession>A0A916XR87</accession>